<name>A0A1H3TL91_9ACTN</name>
<keyword evidence="3" id="KW-1185">Reference proteome</keyword>
<feature type="chain" id="PRO_5011530212" evidence="1">
    <location>
        <begin position="22"/>
        <end position="154"/>
    </location>
</feature>
<evidence type="ECO:0000256" key="1">
    <source>
        <dbReference type="SAM" id="SignalP"/>
    </source>
</evidence>
<dbReference type="AlphaFoldDB" id="A0A1H3TL91"/>
<dbReference type="RefSeq" id="WP_090799877.1">
    <property type="nucleotide sequence ID" value="NZ_BOND01000001.1"/>
</dbReference>
<protein>
    <submittedName>
        <fullName evidence="2">Uncharacterized protein</fullName>
    </submittedName>
</protein>
<proteinExistence type="predicted"/>
<dbReference type="Proteomes" id="UP000199632">
    <property type="component" value="Unassembled WGS sequence"/>
</dbReference>
<feature type="signal peptide" evidence="1">
    <location>
        <begin position="1"/>
        <end position="21"/>
    </location>
</feature>
<gene>
    <name evidence="2" type="ORF">SAMN05421684_5939</name>
</gene>
<reference evidence="3" key="1">
    <citation type="submission" date="2016-10" db="EMBL/GenBank/DDBJ databases">
        <authorList>
            <person name="Varghese N."/>
            <person name="Submissions S."/>
        </authorList>
    </citation>
    <scope>NUCLEOTIDE SEQUENCE [LARGE SCALE GENOMIC DNA]</scope>
    <source>
        <strain evidence="3">DSM 44718</strain>
    </source>
</reference>
<accession>A0A1H3TL91</accession>
<keyword evidence="1" id="KW-0732">Signal</keyword>
<dbReference type="EMBL" id="FNQB01000003">
    <property type="protein sequence ID" value="SDZ50638.1"/>
    <property type="molecule type" value="Genomic_DNA"/>
</dbReference>
<evidence type="ECO:0000313" key="2">
    <source>
        <dbReference type="EMBL" id="SDZ50638.1"/>
    </source>
</evidence>
<dbReference type="OrthoDB" id="9997506at2"/>
<organism evidence="2 3">
    <name type="scientific">Asanoa ishikariensis</name>
    <dbReference type="NCBI Taxonomy" id="137265"/>
    <lineage>
        <taxon>Bacteria</taxon>
        <taxon>Bacillati</taxon>
        <taxon>Actinomycetota</taxon>
        <taxon>Actinomycetes</taxon>
        <taxon>Micromonosporales</taxon>
        <taxon>Micromonosporaceae</taxon>
        <taxon>Asanoa</taxon>
    </lineage>
</organism>
<sequence>MLSVIAVAVAALSLTSTTANASPPEAYTACQDFGYADPAQAIFACNFIDWVPGPSMNTIQHSGTIQFGPNATSATGCKVTAYVTINFSSTWKTPKVTRDCTKALENRYSTLNIWFWGGQTSGSSGVGQMCIDLYYNHSSSSGWQRCRQTGVSYL</sequence>
<evidence type="ECO:0000313" key="3">
    <source>
        <dbReference type="Proteomes" id="UP000199632"/>
    </source>
</evidence>